<dbReference type="Proteomes" id="UP001372338">
    <property type="component" value="Unassembled WGS sequence"/>
</dbReference>
<gene>
    <name evidence="7" type="ORF">RIF29_18241</name>
</gene>
<keyword evidence="5" id="KW-0464">Manganese</keyword>
<dbReference type="InterPro" id="IPR013320">
    <property type="entry name" value="ConA-like_dom_sf"/>
</dbReference>
<evidence type="ECO:0000256" key="3">
    <source>
        <dbReference type="ARBA" id="ARBA00022734"/>
    </source>
</evidence>
<dbReference type="EMBL" id="JAYWIO010000003">
    <property type="protein sequence ID" value="KAK7277091.1"/>
    <property type="molecule type" value="Genomic_DNA"/>
</dbReference>
<name>A0AAN9IKP6_CROPI</name>
<dbReference type="PANTHER" id="PTHR32401:SF47">
    <property type="entry name" value="LEGUME LECTIN DOMAIN-CONTAINING PROTEIN"/>
    <property type="match status" value="1"/>
</dbReference>
<keyword evidence="4" id="KW-0106">Calcium</keyword>
<dbReference type="Pfam" id="PF00139">
    <property type="entry name" value="Lectin_legB"/>
    <property type="match status" value="1"/>
</dbReference>
<dbReference type="PANTHER" id="PTHR32401">
    <property type="entry name" value="CONCANAVALIN A-LIKE LECTIN FAMILY PROTEIN"/>
    <property type="match status" value="1"/>
</dbReference>
<evidence type="ECO:0000256" key="1">
    <source>
        <dbReference type="ARBA" id="ARBA00007606"/>
    </source>
</evidence>
<evidence type="ECO:0000256" key="5">
    <source>
        <dbReference type="ARBA" id="ARBA00023211"/>
    </source>
</evidence>
<evidence type="ECO:0000313" key="7">
    <source>
        <dbReference type="EMBL" id="KAK7277091.1"/>
    </source>
</evidence>
<dbReference type="SUPFAM" id="SSF49899">
    <property type="entry name" value="Concanavalin A-like lectins/glucanases"/>
    <property type="match status" value="1"/>
</dbReference>
<dbReference type="InterPro" id="IPR001220">
    <property type="entry name" value="Legume_lectin_dom"/>
</dbReference>
<keyword evidence="3" id="KW-0430">Lectin</keyword>
<evidence type="ECO:0000259" key="6">
    <source>
        <dbReference type="Pfam" id="PF00139"/>
    </source>
</evidence>
<dbReference type="AlphaFoldDB" id="A0AAN9IKP6"/>
<dbReference type="PROSITE" id="PS00308">
    <property type="entry name" value="LECTIN_LEGUME_ALPHA"/>
    <property type="match status" value="1"/>
</dbReference>
<dbReference type="GO" id="GO:0030246">
    <property type="term" value="F:carbohydrate binding"/>
    <property type="evidence" value="ECO:0007669"/>
    <property type="project" value="UniProtKB-KW"/>
</dbReference>
<dbReference type="PROSITE" id="PS00307">
    <property type="entry name" value="LECTIN_LEGUME_BETA"/>
    <property type="match status" value="1"/>
</dbReference>
<comment type="similarity">
    <text evidence="1">Belongs to the leguminous lectin family.</text>
</comment>
<dbReference type="GO" id="GO:0046872">
    <property type="term" value="F:metal ion binding"/>
    <property type="evidence" value="ECO:0007669"/>
    <property type="project" value="UniProtKB-KW"/>
</dbReference>
<dbReference type="InterPro" id="IPR016363">
    <property type="entry name" value="L-lectin"/>
</dbReference>
<dbReference type="Gene3D" id="2.60.120.200">
    <property type="match status" value="1"/>
</dbReference>
<reference evidence="7 8" key="1">
    <citation type="submission" date="2024-01" db="EMBL/GenBank/DDBJ databases">
        <title>The genomes of 5 underutilized Papilionoideae crops provide insights into root nodulation and disease resistanc.</title>
        <authorList>
            <person name="Yuan L."/>
        </authorList>
    </citation>
    <scope>NUCLEOTIDE SEQUENCE [LARGE SCALE GENOMIC DNA]</scope>
    <source>
        <strain evidence="7">ZHUSHIDOU_FW_LH</strain>
        <tissue evidence="7">Leaf</tissue>
    </source>
</reference>
<evidence type="ECO:0000313" key="8">
    <source>
        <dbReference type="Proteomes" id="UP001372338"/>
    </source>
</evidence>
<evidence type="ECO:0000256" key="4">
    <source>
        <dbReference type="ARBA" id="ARBA00022837"/>
    </source>
</evidence>
<protein>
    <recommendedName>
        <fullName evidence="6">Legume lectin domain-containing protein</fullName>
    </recommendedName>
</protein>
<dbReference type="InterPro" id="IPR019825">
    <property type="entry name" value="Lectin_legB_Mn/Ca_BS"/>
</dbReference>
<evidence type="ECO:0000256" key="2">
    <source>
        <dbReference type="ARBA" id="ARBA00022723"/>
    </source>
</evidence>
<dbReference type="PIRSF" id="PIRSF002690">
    <property type="entry name" value="L-type_lectin_plant"/>
    <property type="match status" value="1"/>
</dbReference>
<dbReference type="CDD" id="cd06899">
    <property type="entry name" value="lectin_legume_LecRK_Arcelin_ConA"/>
    <property type="match status" value="1"/>
</dbReference>
<feature type="domain" description="Legume lectin" evidence="6">
    <location>
        <begin position="12"/>
        <end position="245"/>
    </location>
</feature>
<keyword evidence="8" id="KW-1185">Reference proteome</keyword>
<keyword evidence="2" id="KW-0479">Metal-binding</keyword>
<dbReference type="InterPro" id="IPR050258">
    <property type="entry name" value="Leguminous_Lectin"/>
</dbReference>
<sequence>MLLNNAHSNDDTSFTYYGFTQGKEKLIFQGDAVVNSLSNLELTQATQKSVGRILYSKEVHLWEKSTNRASDIETTISFNVTSPNSNNPADGFALFFAAPDSTIPKGSYGGYLGLFDPRTALDPSKNQVVAVEFDTFTGNSWDPSYRHIGIDVNTIKSSATVRWNRQEGAIGNVRINYNANTNNLTVVSSYPGGKVFEVYQIVDLTTKLPEKVRVGLSASTRDYTQVHTINSWNFISSLIYTSPKHKNENKDMYISSVV</sequence>
<dbReference type="InterPro" id="IPR000985">
    <property type="entry name" value="Lectin_LegA_CS"/>
</dbReference>
<accession>A0AAN9IKP6</accession>
<organism evidence="7 8">
    <name type="scientific">Crotalaria pallida</name>
    <name type="common">Smooth rattlebox</name>
    <name type="synonym">Crotalaria striata</name>
    <dbReference type="NCBI Taxonomy" id="3830"/>
    <lineage>
        <taxon>Eukaryota</taxon>
        <taxon>Viridiplantae</taxon>
        <taxon>Streptophyta</taxon>
        <taxon>Embryophyta</taxon>
        <taxon>Tracheophyta</taxon>
        <taxon>Spermatophyta</taxon>
        <taxon>Magnoliopsida</taxon>
        <taxon>eudicotyledons</taxon>
        <taxon>Gunneridae</taxon>
        <taxon>Pentapetalae</taxon>
        <taxon>rosids</taxon>
        <taxon>fabids</taxon>
        <taxon>Fabales</taxon>
        <taxon>Fabaceae</taxon>
        <taxon>Papilionoideae</taxon>
        <taxon>50 kb inversion clade</taxon>
        <taxon>genistoids sensu lato</taxon>
        <taxon>core genistoids</taxon>
        <taxon>Crotalarieae</taxon>
        <taxon>Crotalaria</taxon>
    </lineage>
</organism>
<proteinExistence type="inferred from homology"/>
<comment type="caution">
    <text evidence="7">The sequence shown here is derived from an EMBL/GenBank/DDBJ whole genome shotgun (WGS) entry which is preliminary data.</text>
</comment>